<dbReference type="InterPro" id="IPR027596">
    <property type="entry name" value="AmmeMemoSam_rS"/>
</dbReference>
<protein>
    <submittedName>
        <fullName evidence="8">Pyruvate formate lyase activating enzyme</fullName>
        <ecNumber evidence="8">1.97.1.4</ecNumber>
    </submittedName>
</protein>
<dbReference type="GO" id="GO:0016829">
    <property type="term" value="F:lyase activity"/>
    <property type="evidence" value="ECO:0007669"/>
    <property type="project" value="UniProtKB-KW"/>
</dbReference>
<dbReference type="PANTHER" id="PTHR30352">
    <property type="entry name" value="PYRUVATE FORMATE-LYASE-ACTIVATING ENZYME"/>
    <property type="match status" value="1"/>
</dbReference>
<proteinExistence type="predicted"/>
<evidence type="ECO:0000256" key="3">
    <source>
        <dbReference type="ARBA" id="ARBA00022723"/>
    </source>
</evidence>
<dbReference type="NCBIfam" id="TIGR04337">
    <property type="entry name" value="AmmeMemoSam_rS"/>
    <property type="match status" value="1"/>
</dbReference>
<dbReference type="SFLD" id="SFLDG01101">
    <property type="entry name" value="Uncharacterised_Radical_SAM_Su"/>
    <property type="match status" value="1"/>
</dbReference>
<keyword evidence="4 6" id="KW-0408">Iron</keyword>
<dbReference type="SFLD" id="SFLDS00029">
    <property type="entry name" value="Radical_SAM"/>
    <property type="match status" value="1"/>
</dbReference>
<feature type="domain" description="Radical SAM core" evidence="7">
    <location>
        <begin position="70"/>
        <end position="289"/>
    </location>
</feature>
<dbReference type="EC" id="1.97.1.4" evidence="8"/>
<evidence type="ECO:0000256" key="1">
    <source>
        <dbReference type="ARBA" id="ARBA00022485"/>
    </source>
</evidence>
<evidence type="ECO:0000256" key="5">
    <source>
        <dbReference type="ARBA" id="ARBA00023014"/>
    </source>
</evidence>
<dbReference type="CDD" id="cd01335">
    <property type="entry name" value="Radical_SAM"/>
    <property type="match status" value="1"/>
</dbReference>
<dbReference type="GO" id="GO:0046872">
    <property type="term" value="F:metal ion binding"/>
    <property type="evidence" value="ECO:0007669"/>
    <property type="project" value="UniProtKB-KW"/>
</dbReference>
<keyword evidence="9" id="KW-1185">Reference proteome</keyword>
<dbReference type="InterPro" id="IPR007197">
    <property type="entry name" value="rSAM"/>
</dbReference>
<dbReference type="Pfam" id="PF04055">
    <property type="entry name" value="Radical_SAM"/>
    <property type="match status" value="1"/>
</dbReference>
<comment type="caution">
    <text evidence="8">The sequence shown here is derived from an EMBL/GenBank/DDBJ whole genome shotgun (WGS) entry which is preliminary data.</text>
</comment>
<dbReference type="Gene3D" id="3.20.20.70">
    <property type="entry name" value="Aldolase class I"/>
    <property type="match status" value="1"/>
</dbReference>
<dbReference type="EMBL" id="JACHEN010000018">
    <property type="protein sequence ID" value="MBB6216864.1"/>
    <property type="molecule type" value="Genomic_DNA"/>
</dbReference>
<feature type="binding site" evidence="6">
    <location>
        <position position="89"/>
    </location>
    <ligand>
        <name>[4Fe-4S] cluster</name>
        <dbReference type="ChEBI" id="CHEBI:49883"/>
        <note>4Fe-4S-S-AdoMet</note>
    </ligand>
</feature>
<dbReference type="SUPFAM" id="SSF102114">
    <property type="entry name" value="Radical SAM enzymes"/>
    <property type="match status" value="1"/>
</dbReference>
<gene>
    <name evidence="8" type="ORF">HNQ80_002969</name>
</gene>
<evidence type="ECO:0000256" key="2">
    <source>
        <dbReference type="ARBA" id="ARBA00022691"/>
    </source>
</evidence>
<dbReference type="InterPro" id="IPR013785">
    <property type="entry name" value="Aldolase_TIM"/>
</dbReference>
<keyword evidence="3 6" id="KW-0479">Metal-binding</keyword>
<feature type="binding site" evidence="6">
    <location>
        <position position="85"/>
    </location>
    <ligand>
        <name>[4Fe-4S] cluster</name>
        <dbReference type="ChEBI" id="CHEBI:49883"/>
        <note>4Fe-4S-S-AdoMet</note>
    </ligand>
</feature>
<dbReference type="InterPro" id="IPR016431">
    <property type="entry name" value="Pyrv-formate_lyase-activ_prd"/>
</dbReference>
<dbReference type="InterPro" id="IPR058240">
    <property type="entry name" value="rSAM_sf"/>
</dbReference>
<dbReference type="GO" id="GO:0051539">
    <property type="term" value="F:4 iron, 4 sulfur cluster binding"/>
    <property type="evidence" value="ECO:0007669"/>
    <property type="project" value="UniProtKB-KW"/>
</dbReference>
<dbReference type="PIRSF" id="PIRSF004869">
    <property type="entry name" value="PflX_prd"/>
    <property type="match status" value="1"/>
</dbReference>
<dbReference type="AlphaFoldDB" id="A0A841KT21"/>
<keyword evidence="2 6" id="KW-0949">S-adenosyl-L-methionine</keyword>
<dbReference type="Proteomes" id="UP000579281">
    <property type="component" value="Unassembled WGS sequence"/>
</dbReference>
<sequence length="329" mass="37537">MKAEKEAMFYRKLEDDYIKCDLCPHDCQIPHGKVGRCRVRKNERGTLYSLNYGKITSFALDPIEKKPLYHFYPNSRILSIGSFGCNLTCSFCQNWQIAHREPETTCVTPKQLVRAAQEHQDHIGIAYTYNEPSIWYEFIYETAPLIHEAGMKNVLVTNGFIKGSPLKQLLPYIDAMNIDLKGFTQDFYKELCGGALAPVKETIGTAIENCHVEITTLLVSESNDSLEEIEALAKWIGSISREVPFHLSRYFPAYKMELPPTPLEQMEAAVSIAKKYLDYVYMGNVAGIDRNTYCPQCGEKIIDRNLTIDIRLTDEKKCKKCGKNISIIY</sequence>
<feature type="binding site" evidence="6">
    <location>
        <position position="92"/>
    </location>
    <ligand>
        <name>[4Fe-4S] cluster</name>
        <dbReference type="ChEBI" id="CHEBI:49883"/>
        <note>4Fe-4S-S-AdoMet</note>
    </ligand>
</feature>
<keyword evidence="5 6" id="KW-0411">Iron-sulfur</keyword>
<evidence type="ECO:0000256" key="4">
    <source>
        <dbReference type="ARBA" id="ARBA00023004"/>
    </source>
</evidence>
<dbReference type="GO" id="GO:0043365">
    <property type="term" value="F:[formate-C-acetyltransferase]-activating enzyme activity"/>
    <property type="evidence" value="ECO:0007669"/>
    <property type="project" value="UniProtKB-EC"/>
</dbReference>
<accession>A0A841KT21</accession>
<dbReference type="PROSITE" id="PS51918">
    <property type="entry name" value="RADICAL_SAM"/>
    <property type="match status" value="1"/>
</dbReference>
<reference evidence="8 9" key="1">
    <citation type="submission" date="2020-08" db="EMBL/GenBank/DDBJ databases">
        <title>Genomic Encyclopedia of Type Strains, Phase IV (KMG-IV): sequencing the most valuable type-strain genomes for metagenomic binning, comparative biology and taxonomic classification.</title>
        <authorList>
            <person name="Goeker M."/>
        </authorList>
    </citation>
    <scope>NUCLEOTIDE SEQUENCE [LARGE SCALE GENOMIC DNA]</scope>
    <source>
        <strain evidence="8 9">DSM 103526</strain>
    </source>
</reference>
<keyword evidence="8" id="KW-0560">Oxidoreductase</keyword>
<keyword evidence="1" id="KW-0004">4Fe-4S</keyword>
<comment type="cofactor">
    <cofactor evidence="6">
        <name>[4Fe-4S] cluster</name>
        <dbReference type="ChEBI" id="CHEBI:49883"/>
    </cofactor>
    <text evidence="6">Binds 1 [4Fe-4S] cluster. The cluster is coordinated with 3 cysteines and an exchangeable S-adenosyl-L-methionine.</text>
</comment>
<evidence type="ECO:0000256" key="6">
    <source>
        <dbReference type="PIRSR" id="PIRSR004869-50"/>
    </source>
</evidence>
<evidence type="ECO:0000259" key="7">
    <source>
        <dbReference type="PROSITE" id="PS51918"/>
    </source>
</evidence>
<name>A0A841KT21_9FIRM</name>
<evidence type="ECO:0000313" key="8">
    <source>
        <dbReference type="EMBL" id="MBB6216864.1"/>
    </source>
</evidence>
<evidence type="ECO:0000313" key="9">
    <source>
        <dbReference type="Proteomes" id="UP000579281"/>
    </source>
</evidence>
<dbReference type="PANTHER" id="PTHR30352:SF5">
    <property type="entry name" value="PYRUVATE FORMATE-LYASE 1-ACTIVATING ENZYME"/>
    <property type="match status" value="1"/>
</dbReference>
<dbReference type="InterPro" id="IPR034457">
    <property type="entry name" value="Organic_radical-activating"/>
</dbReference>
<dbReference type="RefSeq" id="WP_184311386.1">
    <property type="nucleotide sequence ID" value="NZ_JACHEN010000018.1"/>
</dbReference>
<keyword evidence="8" id="KW-0456">Lyase</keyword>
<organism evidence="8 9">
    <name type="scientific">Anaerosolibacter carboniphilus</name>
    <dbReference type="NCBI Taxonomy" id="1417629"/>
    <lineage>
        <taxon>Bacteria</taxon>
        <taxon>Bacillati</taxon>
        <taxon>Bacillota</taxon>
        <taxon>Clostridia</taxon>
        <taxon>Peptostreptococcales</taxon>
        <taxon>Thermotaleaceae</taxon>
        <taxon>Anaerosolibacter</taxon>
    </lineage>
</organism>
<keyword evidence="8" id="KW-0670">Pyruvate</keyword>